<reference evidence="1" key="1">
    <citation type="submission" date="2022-08" db="EMBL/GenBank/DDBJ databases">
        <title>Genome Sequence of Lecanicillium fungicola.</title>
        <authorList>
            <person name="Buettner E."/>
        </authorList>
    </citation>
    <scope>NUCLEOTIDE SEQUENCE</scope>
    <source>
        <strain evidence="1">Babe33</strain>
    </source>
</reference>
<dbReference type="Proteomes" id="UP001143910">
    <property type="component" value="Unassembled WGS sequence"/>
</dbReference>
<organism evidence="1 2">
    <name type="scientific">Zarea fungicola</name>
    <dbReference type="NCBI Taxonomy" id="93591"/>
    <lineage>
        <taxon>Eukaryota</taxon>
        <taxon>Fungi</taxon>
        <taxon>Dikarya</taxon>
        <taxon>Ascomycota</taxon>
        <taxon>Pezizomycotina</taxon>
        <taxon>Sordariomycetes</taxon>
        <taxon>Hypocreomycetidae</taxon>
        <taxon>Hypocreales</taxon>
        <taxon>Cordycipitaceae</taxon>
        <taxon>Zarea</taxon>
    </lineage>
</organism>
<dbReference type="EMBL" id="JANJQO010003840">
    <property type="protein sequence ID" value="KAJ2955633.1"/>
    <property type="molecule type" value="Genomic_DNA"/>
</dbReference>
<protein>
    <submittedName>
        <fullName evidence="1">Uncharacterized protein</fullName>
    </submittedName>
</protein>
<name>A0ACC1MAK2_9HYPO</name>
<gene>
    <name evidence="1" type="ORF">NQ176_g11388</name>
</gene>
<comment type="caution">
    <text evidence="1">The sequence shown here is derived from an EMBL/GenBank/DDBJ whole genome shotgun (WGS) entry which is preliminary data.</text>
</comment>
<keyword evidence="2" id="KW-1185">Reference proteome</keyword>
<accession>A0ACC1MAK2</accession>
<proteinExistence type="predicted"/>
<evidence type="ECO:0000313" key="2">
    <source>
        <dbReference type="Proteomes" id="UP001143910"/>
    </source>
</evidence>
<evidence type="ECO:0000313" key="1">
    <source>
        <dbReference type="EMBL" id="KAJ2955633.1"/>
    </source>
</evidence>
<sequence>MSAPIAQALWDAKIPVHITHPTAPNTPFITSVPRFSYLALLLPRLSAFFNTPCSSFHFENVLLRNLAVGLLVDLYQPSLPWRLVVNDGVSWDISDTFLNAAKEVTKALSSPPW</sequence>